<dbReference type="SUPFAM" id="SSF55729">
    <property type="entry name" value="Acyl-CoA N-acyltransferases (Nat)"/>
    <property type="match status" value="1"/>
</dbReference>
<protein>
    <recommendedName>
        <fullName evidence="1">N-acetyltransferase domain-containing protein</fullName>
    </recommendedName>
</protein>
<dbReference type="AlphaFoldDB" id="A0A3B0XSX0"/>
<reference evidence="2" key="1">
    <citation type="submission" date="2018-06" db="EMBL/GenBank/DDBJ databases">
        <authorList>
            <person name="Zhirakovskaya E."/>
        </authorList>
    </citation>
    <scope>NUCLEOTIDE SEQUENCE</scope>
</reference>
<name>A0A3B0XSX0_9ZZZZ</name>
<organism evidence="2">
    <name type="scientific">hydrothermal vent metagenome</name>
    <dbReference type="NCBI Taxonomy" id="652676"/>
    <lineage>
        <taxon>unclassified sequences</taxon>
        <taxon>metagenomes</taxon>
        <taxon>ecological metagenomes</taxon>
    </lineage>
</organism>
<dbReference type="PROSITE" id="PS51186">
    <property type="entry name" value="GNAT"/>
    <property type="match status" value="1"/>
</dbReference>
<dbReference type="EMBL" id="UOFK01000003">
    <property type="protein sequence ID" value="VAW71485.1"/>
    <property type="molecule type" value="Genomic_DNA"/>
</dbReference>
<feature type="domain" description="N-acetyltransferase" evidence="1">
    <location>
        <begin position="1"/>
        <end position="159"/>
    </location>
</feature>
<dbReference type="InterPro" id="IPR016181">
    <property type="entry name" value="Acyl_CoA_acyltransferase"/>
</dbReference>
<accession>A0A3B0XSX0</accession>
<evidence type="ECO:0000313" key="2">
    <source>
        <dbReference type="EMBL" id="VAW71485.1"/>
    </source>
</evidence>
<dbReference type="CDD" id="cd04301">
    <property type="entry name" value="NAT_SF"/>
    <property type="match status" value="1"/>
</dbReference>
<evidence type="ECO:0000259" key="1">
    <source>
        <dbReference type="PROSITE" id="PS51186"/>
    </source>
</evidence>
<dbReference type="Pfam" id="PF00583">
    <property type="entry name" value="Acetyltransf_1"/>
    <property type="match status" value="1"/>
</dbReference>
<gene>
    <name evidence="2" type="ORF">MNBD_GAMMA13-1753</name>
</gene>
<proteinExistence type="predicted"/>
<sequence length="179" mass="20037">MFRKARSEDIDSLHQLLLAEAAQARFDQRLTEEPYRSGLRKNLNTIRKKGRRLDEDLQAQLLVWEQDGDLAGCIINSAILPGMGNEIWMIAVTPESRGAGVGRAMNNELLKQLHPYVDIFARCASQAQVACEMFLRRGFLPLDTTDQGVRVLKMPKMGAALATQSAGRQALEPFREIQA</sequence>
<dbReference type="GO" id="GO:0016747">
    <property type="term" value="F:acyltransferase activity, transferring groups other than amino-acyl groups"/>
    <property type="evidence" value="ECO:0007669"/>
    <property type="project" value="InterPro"/>
</dbReference>
<dbReference type="InterPro" id="IPR000182">
    <property type="entry name" value="GNAT_dom"/>
</dbReference>
<dbReference type="Gene3D" id="3.40.630.30">
    <property type="match status" value="1"/>
</dbReference>